<accession>A0A0B8T4A6</accession>
<dbReference type="Gene3D" id="3.30.565.10">
    <property type="entry name" value="Histidine kinase-like ATPase, C-terminal domain"/>
    <property type="match status" value="1"/>
</dbReference>
<keyword evidence="3 6" id="KW-0597">Phosphoprotein</keyword>
<evidence type="ECO:0000256" key="7">
    <source>
        <dbReference type="SAM" id="Phobius"/>
    </source>
</evidence>
<evidence type="ECO:0000256" key="6">
    <source>
        <dbReference type="PROSITE-ProRule" id="PRU00169"/>
    </source>
</evidence>
<dbReference type="SMART" id="SM00387">
    <property type="entry name" value="HATPase_c"/>
    <property type="match status" value="1"/>
</dbReference>
<dbReference type="PANTHER" id="PTHR43047">
    <property type="entry name" value="TWO-COMPONENT HISTIDINE PROTEIN KINASE"/>
    <property type="match status" value="1"/>
</dbReference>
<dbReference type="InterPro" id="IPR005467">
    <property type="entry name" value="His_kinase_dom"/>
</dbReference>
<dbReference type="InterPro" id="IPR036890">
    <property type="entry name" value="HATPase_C_sf"/>
</dbReference>
<feature type="domain" description="Histidine kinase" evidence="8">
    <location>
        <begin position="355"/>
        <end position="574"/>
    </location>
</feature>
<dbReference type="Pfam" id="PF00072">
    <property type="entry name" value="Response_reg"/>
    <property type="match status" value="1"/>
</dbReference>
<evidence type="ECO:0000259" key="9">
    <source>
        <dbReference type="PROSITE" id="PS50110"/>
    </source>
</evidence>
<dbReference type="Pfam" id="PF00512">
    <property type="entry name" value="HisKA"/>
    <property type="match status" value="1"/>
</dbReference>
<name>A0A0B8T4A6_9SPHI</name>
<dbReference type="GO" id="GO:0000155">
    <property type="term" value="F:phosphorelay sensor kinase activity"/>
    <property type="evidence" value="ECO:0007669"/>
    <property type="project" value="InterPro"/>
</dbReference>
<reference evidence="11" key="1">
    <citation type="submission" date="2014-04" db="EMBL/GenBank/DDBJ databases">
        <title>Whole-Genome optical mapping and complete genome sequence of Sphingobacterium deserti sp. nov., a new spaces isolated from desert in the west of China.</title>
        <authorList>
            <person name="Teng C."/>
            <person name="Zhou Z."/>
            <person name="Li X."/>
            <person name="Chen M."/>
            <person name="Lin M."/>
            <person name="Wang L."/>
            <person name="Su S."/>
            <person name="Zhang C."/>
            <person name="Zhang W."/>
        </authorList>
    </citation>
    <scope>NUCLEOTIDE SEQUENCE [LARGE SCALE GENOMIC DNA]</scope>
    <source>
        <strain evidence="11">ACCC05744</strain>
    </source>
</reference>
<dbReference type="SUPFAM" id="SSF47384">
    <property type="entry name" value="Homodimeric domain of signal transducing histidine kinase"/>
    <property type="match status" value="1"/>
</dbReference>
<feature type="transmembrane region" description="Helical" evidence="7">
    <location>
        <begin position="12"/>
        <end position="31"/>
    </location>
</feature>
<dbReference type="SUPFAM" id="SSF52172">
    <property type="entry name" value="CheY-like"/>
    <property type="match status" value="1"/>
</dbReference>
<keyword evidence="7" id="KW-0812">Transmembrane</keyword>
<keyword evidence="7" id="KW-0472">Membrane</keyword>
<gene>
    <name evidence="10" type="ORF">DI53_1957</name>
</gene>
<dbReference type="InterPro" id="IPR036097">
    <property type="entry name" value="HisK_dim/P_sf"/>
</dbReference>
<evidence type="ECO:0000256" key="4">
    <source>
        <dbReference type="ARBA" id="ARBA00022679"/>
    </source>
</evidence>
<feature type="domain" description="Response regulatory" evidence="9">
    <location>
        <begin position="595"/>
        <end position="709"/>
    </location>
</feature>
<dbReference type="PROSITE" id="PS50109">
    <property type="entry name" value="HIS_KIN"/>
    <property type="match status" value="1"/>
</dbReference>
<evidence type="ECO:0000313" key="11">
    <source>
        <dbReference type="Proteomes" id="UP000031802"/>
    </source>
</evidence>
<evidence type="ECO:0000313" key="10">
    <source>
        <dbReference type="EMBL" id="KGE14343.1"/>
    </source>
</evidence>
<dbReference type="AlphaFoldDB" id="A0A0B8T4A6"/>
<dbReference type="SMART" id="SM00388">
    <property type="entry name" value="HisKA"/>
    <property type="match status" value="1"/>
</dbReference>
<dbReference type="eggNOG" id="COG2205">
    <property type="taxonomic scope" value="Bacteria"/>
</dbReference>
<dbReference type="SUPFAM" id="SSF55874">
    <property type="entry name" value="ATPase domain of HSP90 chaperone/DNA topoisomerase II/histidine kinase"/>
    <property type="match status" value="1"/>
</dbReference>
<dbReference type="InterPro" id="IPR004358">
    <property type="entry name" value="Sig_transdc_His_kin-like_C"/>
</dbReference>
<keyword evidence="5" id="KW-0418">Kinase</keyword>
<feature type="transmembrane region" description="Helical" evidence="7">
    <location>
        <begin position="307"/>
        <end position="324"/>
    </location>
</feature>
<keyword evidence="7" id="KW-1133">Transmembrane helix</keyword>
<evidence type="ECO:0000256" key="1">
    <source>
        <dbReference type="ARBA" id="ARBA00000085"/>
    </source>
</evidence>
<dbReference type="SMART" id="SM00448">
    <property type="entry name" value="REC"/>
    <property type="match status" value="1"/>
</dbReference>
<keyword evidence="4" id="KW-0808">Transferase</keyword>
<dbReference type="InterPro" id="IPR001789">
    <property type="entry name" value="Sig_transdc_resp-reg_receiver"/>
</dbReference>
<reference evidence="10 11" key="2">
    <citation type="journal article" date="2015" name="PLoS ONE">
        <title>Whole-Genome Optical Mapping and Finished Genome Sequence of Sphingobacterium deserti sp. nov., a New Species Isolated from the Western Desert of China.</title>
        <authorList>
            <person name="Teng C."/>
            <person name="Zhou Z."/>
            <person name="Molnar I."/>
            <person name="Li X."/>
            <person name="Tang R."/>
            <person name="Chen M."/>
            <person name="Wang L."/>
            <person name="Su S."/>
            <person name="Zhang W."/>
            <person name="Lin M."/>
        </authorList>
    </citation>
    <scope>NUCLEOTIDE SEQUENCE [LARGE SCALE GENOMIC DNA]</scope>
    <source>
        <strain evidence="11">ACCC05744</strain>
    </source>
</reference>
<dbReference type="CDD" id="cd00156">
    <property type="entry name" value="REC"/>
    <property type="match status" value="1"/>
</dbReference>
<dbReference type="STRING" id="1229276.DI53_1957"/>
<proteinExistence type="predicted"/>
<evidence type="ECO:0000256" key="5">
    <source>
        <dbReference type="ARBA" id="ARBA00022777"/>
    </source>
</evidence>
<organism evidence="10 11">
    <name type="scientific">Sphingobacterium deserti</name>
    <dbReference type="NCBI Taxonomy" id="1229276"/>
    <lineage>
        <taxon>Bacteria</taxon>
        <taxon>Pseudomonadati</taxon>
        <taxon>Bacteroidota</taxon>
        <taxon>Sphingobacteriia</taxon>
        <taxon>Sphingobacteriales</taxon>
        <taxon>Sphingobacteriaceae</taxon>
        <taxon>Sphingobacterium</taxon>
    </lineage>
</organism>
<dbReference type="InterPro" id="IPR003594">
    <property type="entry name" value="HATPase_dom"/>
</dbReference>
<feature type="modified residue" description="4-aspartylphosphate" evidence="6">
    <location>
        <position position="643"/>
    </location>
</feature>
<comment type="caution">
    <text evidence="10">The sequence shown here is derived from an EMBL/GenBank/DDBJ whole genome shotgun (WGS) entry which is preliminary data.</text>
</comment>
<evidence type="ECO:0000256" key="2">
    <source>
        <dbReference type="ARBA" id="ARBA00012438"/>
    </source>
</evidence>
<dbReference type="PRINTS" id="PR00344">
    <property type="entry name" value="BCTRLSENSOR"/>
</dbReference>
<dbReference type="InterPro" id="IPR003661">
    <property type="entry name" value="HisK_dim/P_dom"/>
</dbReference>
<dbReference type="CDD" id="cd00082">
    <property type="entry name" value="HisKA"/>
    <property type="match status" value="1"/>
</dbReference>
<comment type="catalytic activity">
    <reaction evidence="1">
        <text>ATP + protein L-histidine = ADP + protein N-phospho-L-histidine.</text>
        <dbReference type="EC" id="2.7.13.3"/>
    </reaction>
</comment>
<dbReference type="InterPro" id="IPR011006">
    <property type="entry name" value="CheY-like_superfamily"/>
</dbReference>
<dbReference type="EC" id="2.7.13.3" evidence="2"/>
<dbReference type="Gene3D" id="3.40.50.2300">
    <property type="match status" value="1"/>
</dbReference>
<sequence length="711" mass="81750">MLSKKKPLHILRFMIIGSLIASFIYLSVLYVQQYRQYEKLTFRLEKEKSPTEQQTSTLYTLFLALNEADNLFRQYSINFDRRIYQSYSTKLEEIRCTIDSLALPPLNFDNDTTQQHNPLEKKKNVQYELLTLKKAINNLILFSEDSLSLLQDEGNLPIPRTKIMDSDVLIQSILNDTVAQTTSLDTVVRKKGNLFKRIFKAQDDVVVTNSVNQTLNIKQIDALYKSVEQFNVAQQQSFKKDTRLLRKKFLALLQKERVLVQTNHQLLNTLRSSIQALEKQELAQIRAAEKTLVVSHRLSVERFEKQIAVALFIMFFMIALILFYQSKASTYERRLRDEKEYASRVAEEKTSVLANISHEVRTPISSLLGIIDILKKNKADKVVSSEYLNSAVHEITVINSSIDDILHLSKLEMGKLKVKYAFFSPHRILMEVINLHSYQAQKKGLQLTYDIQIDSGLEIYNSAFRIKQIASNLLANAIKYTNEGNVHLSANLTYRNRKKALCIAVKDTGIGISEEHQQHIFRQYYMAGSKGRTSGFGLGLYISNLLIKQLEGEINLQSSLENGSTFEMIIPAPDIRIASSKIEQLQLKDLPKDIRLVFIDDNRINMMYLKHYFNDSSRISLFEDPTEALHFVESNEVHVVITDMFMPAINGWQILDKIKELNQHTSVFLCTADLVNTEAQRANSTQEFDAILSKPVNEHELVSKILEQKET</sequence>
<protein>
    <recommendedName>
        <fullName evidence="2">histidine kinase</fullName>
        <ecNumber evidence="2">2.7.13.3</ecNumber>
    </recommendedName>
</protein>
<dbReference type="Gene3D" id="1.10.287.130">
    <property type="match status" value="1"/>
</dbReference>
<dbReference type="PROSITE" id="PS50110">
    <property type="entry name" value="RESPONSE_REGULATORY"/>
    <property type="match status" value="1"/>
</dbReference>
<evidence type="ECO:0000259" key="8">
    <source>
        <dbReference type="PROSITE" id="PS50109"/>
    </source>
</evidence>
<keyword evidence="11" id="KW-1185">Reference proteome</keyword>
<dbReference type="PATRIC" id="fig|1229276.3.peg.2014"/>
<dbReference type="Proteomes" id="UP000031802">
    <property type="component" value="Unassembled WGS sequence"/>
</dbReference>
<dbReference type="EMBL" id="JJMU01000028">
    <property type="protein sequence ID" value="KGE14343.1"/>
    <property type="molecule type" value="Genomic_DNA"/>
</dbReference>
<evidence type="ECO:0000256" key="3">
    <source>
        <dbReference type="ARBA" id="ARBA00022553"/>
    </source>
</evidence>
<dbReference type="Pfam" id="PF02518">
    <property type="entry name" value="HATPase_c"/>
    <property type="match status" value="1"/>
</dbReference>